<keyword evidence="3" id="KW-1185">Reference proteome</keyword>
<comment type="caution">
    <text evidence="2">The sequence shown here is derived from an EMBL/GenBank/DDBJ whole genome shotgun (WGS) entry which is preliminary data.</text>
</comment>
<accession>A0A2N0V0F2</accession>
<dbReference type="Pfam" id="PF10916">
    <property type="entry name" value="DUF2712"/>
    <property type="match status" value="1"/>
</dbReference>
<dbReference type="Proteomes" id="UP000233425">
    <property type="component" value="Unassembled WGS sequence"/>
</dbReference>
<proteinExistence type="predicted"/>
<dbReference type="AlphaFoldDB" id="A0A2N0V0F2"/>
<name>A0A2N0V0F2_9FIRM</name>
<evidence type="ECO:0000313" key="2">
    <source>
        <dbReference type="EMBL" id="PKD32720.1"/>
    </source>
</evidence>
<gene>
    <name evidence="2" type="ORF">RBATCC27255_00033</name>
</gene>
<sequence>MKFYKRLLAMAIVATVFISVFAFGATAYGSDNDIPFSVKVPGYQGKVYTNAEYRGNSGIEVPWKVNFTYSEEGKGTIMYFYLSGPWYSKESNVKAVKQGSGNKYFDAYDSCKKMNVGLAIKNNNKEDGNKYNVSGYWDEETAKHAFSY</sequence>
<feature type="signal peptide" evidence="1">
    <location>
        <begin position="1"/>
        <end position="22"/>
    </location>
</feature>
<feature type="chain" id="PRO_5038676645" description="DUF2712 domain-containing protein" evidence="1">
    <location>
        <begin position="23"/>
        <end position="148"/>
    </location>
</feature>
<protein>
    <recommendedName>
        <fullName evidence="4">DUF2712 domain-containing protein</fullName>
    </recommendedName>
</protein>
<evidence type="ECO:0000313" key="3">
    <source>
        <dbReference type="Proteomes" id="UP000233425"/>
    </source>
</evidence>
<reference evidence="2" key="1">
    <citation type="journal article" date="2018" name="Environ. Microbiol.">
        <title>Sporulation capability and amylosome conservation among diverse human colonic and rumen isolates of the keystone starch-degrader Ruminococcus bromii.</title>
        <authorList>
            <person name="Mukhopadhya I."/>
            <person name="Morais S."/>
            <person name="Laverde-Gomez J."/>
            <person name="Sheridan P.O."/>
            <person name="Walker A.W."/>
            <person name="Kelly W."/>
            <person name="Klieve A.V."/>
            <person name="Ouwerkerk D."/>
            <person name="Duncan S.H."/>
            <person name="Louis P."/>
            <person name="Koropatkin N."/>
            <person name="Cockburn D."/>
            <person name="Kibler R."/>
            <person name="Cooper P.J."/>
            <person name="Sandoval C."/>
            <person name="Crost E."/>
            <person name="Juge N."/>
            <person name="Bayer E.A."/>
            <person name="Flint H.J."/>
        </authorList>
    </citation>
    <scope>NUCLEOTIDE SEQUENCE [LARGE SCALE GENOMIC DNA]</scope>
    <source>
        <strain evidence="2">ATCC 27255</strain>
    </source>
</reference>
<evidence type="ECO:0008006" key="4">
    <source>
        <dbReference type="Google" id="ProtNLM"/>
    </source>
</evidence>
<dbReference type="InterPro" id="IPR020208">
    <property type="entry name" value="DUF2712"/>
</dbReference>
<dbReference type="RefSeq" id="WP_101028223.1">
    <property type="nucleotide sequence ID" value="NZ_CABMMZ010000013.1"/>
</dbReference>
<dbReference type="EMBL" id="NNSR01000013">
    <property type="protein sequence ID" value="PKD32720.1"/>
    <property type="molecule type" value="Genomic_DNA"/>
</dbReference>
<keyword evidence="1" id="KW-0732">Signal</keyword>
<organism evidence="2 3">
    <name type="scientific">Ruminococcus bromii</name>
    <dbReference type="NCBI Taxonomy" id="40518"/>
    <lineage>
        <taxon>Bacteria</taxon>
        <taxon>Bacillati</taxon>
        <taxon>Bacillota</taxon>
        <taxon>Clostridia</taxon>
        <taxon>Eubacteriales</taxon>
        <taxon>Oscillospiraceae</taxon>
        <taxon>Ruminococcus</taxon>
    </lineage>
</organism>
<dbReference type="GeneID" id="93768316"/>
<evidence type="ECO:0000256" key="1">
    <source>
        <dbReference type="SAM" id="SignalP"/>
    </source>
</evidence>